<keyword evidence="3" id="KW-1185">Reference proteome</keyword>
<evidence type="ECO:0000256" key="1">
    <source>
        <dbReference type="SAM" id="Phobius"/>
    </source>
</evidence>
<dbReference type="EMBL" id="JAGGKX010000016">
    <property type="protein sequence ID" value="MBP1970685.1"/>
    <property type="molecule type" value="Genomic_DNA"/>
</dbReference>
<name>A0ABS4IJD9_9BACI</name>
<dbReference type="PROSITE" id="PS51257">
    <property type="entry name" value="PROKAR_LIPOPROTEIN"/>
    <property type="match status" value="1"/>
</dbReference>
<feature type="transmembrane region" description="Helical" evidence="1">
    <location>
        <begin position="12"/>
        <end position="41"/>
    </location>
</feature>
<organism evidence="2 3">
    <name type="scientific">Virgibacillus natechei</name>
    <dbReference type="NCBI Taxonomy" id="1216297"/>
    <lineage>
        <taxon>Bacteria</taxon>
        <taxon>Bacillati</taxon>
        <taxon>Bacillota</taxon>
        <taxon>Bacilli</taxon>
        <taxon>Bacillales</taxon>
        <taxon>Bacillaceae</taxon>
        <taxon>Virgibacillus</taxon>
    </lineage>
</organism>
<protein>
    <submittedName>
        <fullName evidence="2">Uncharacterized protein</fullName>
    </submittedName>
</protein>
<keyword evidence="1" id="KW-0812">Transmembrane</keyword>
<sequence length="58" mass="5802">MTKKDGGATVGSILGIVTSCVAWIPGVGIVMHILSAIFLMINAATPDNKTGGQDTSAA</sequence>
<reference evidence="2 3" key="1">
    <citation type="submission" date="2021-03" db="EMBL/GenBank/DDBJ databases">
        <title>Genomic Encyclopedia of Type Strains, Phase IV (KMG-IV): sequencing the most valuable type-strain genomes for metagenomic binning, comparative biology and taxonomic classification.</title>
        <authorList>
            <person name="Goeker M."/>
        </authorList>
    </citation>
    <scope>NUCLEOTIDE SEQUENCE [LARGE SCALE GENOMIC DNA]</scope>
    <source>
        <strain evidence="2 3">DSM 25609</strain>
    </source>
</reference>
<keyword evidence="1" id="KW-0472">Membrane</keyword>
<accession>A0ABS4IJD9</accession>
<keyword evidence="1" id="KW-1133">Transmembrane helix</keyword>
<gene>
    <name evidence="2" type="ORF">J2Z83_002821</name>
</gene>
<dbReference type="Proteomes" id="UP001519345">
    <property type="component" value="Unassembled WGS sequence"/>
</dbReference>
<comment type="caution">
    <text evidence="2">The sequence shown here is derived from an EMBL/GenBank/DDBJ whole genome shotgun (WGS) entry which is preliminary data.</text>
</comment>
<evidence type="ECO:0000313" key="2">
    <source>
        <dbReference type="EMBL" id="MBP1970685.1"/>
    </source>
</evidence>
<proteinExistence type="predicted"/>
<evidence type="ECO:0000313" key="3">
    <source>
        <dbReference type="Proteomes" id="UP001519345"/>
    </source>
</evidence>